<dbReference type="Pfam" id="PF00903">
    <property type="entry name" value="Glyoxalase"/>
    <property type="match status" value="1"/>
</dbReference>
<dbReference type="AlphaFoldDB" id="U5W671"/>
<evidence type="ECO:0000313" key="3">
    <source>
        <dbReference type="Proteomes" id="UP000017746"/>
    </source>
</evidence>
<name>U5W671_9ACTN</name>
<dbReference type="Gene3D" id="3.10.180.10">
    <property type="entry name" value="2,3-Dihydroxybiphenyl 1,2-Dioxygenase, domain 1"/>
    <property type="match status" value="1"/>
</dbReference>
<dbReference type="InterPro" id="IPR037523">
    <property type="entry name" value="VOC_core"/>
</dbReference>
<sequence length="105" mass="11600">MTVTDPETAVGWYTRLLGRDPDERPMEGLTEWHLTSTFGVQVWKDTDRAGRSTMVVDESDLDELADRLNREGIDHPGIQGATSSRVLTVTDPDGNTIVFTAPLPT</sequence>
<evidence type="ECO:0000259" key="1">
    <source>
        <dbReference type="PROSITE" id="PS51819"/>
    </source>
</evidence>
<gene>
    <name evidence="2" type="ORF">AFR_32125</name>
</gene>
<evidence type="ECO:0000313" key="2">
    <source>
        <dbReference type="EMBL" id="AGZ44683.1"/>
    </source>
</evidence>
<dbReference type="SUPFAM" id="SSF54593">
    <property type="entry name" value="Glyoxalase/Bleomycin resistance protein/Dihydroxybiphenyl dioxygenase"/>
    <property type="match status" value="1"/>
</dbReference>
<dbReference type="InterPro" id="IPR004360">
    <property type="entry name" value="Glyas_Fos-R_dOase_dom"/>
</dbReference>
<dbReference type="eggNOG" id="COG0346">
    <property type="taxonomic scope" value="Bacteria"/>
</dbReference>
<keyword evidence="3" id="KW-1185">Reference proteome</keyword>
<dbReference type="RefSeq" id="WP_023561016.1">
    <property type="nucleotide sequence ID" value="NC_022657.1"/>
</dbReference>
<proteinExistence type="predicted"/>
<dbReference type="PATRIC" id="fig|1246995.3.peg.6504"/>
<dbReference type="Proteomes" id="UP000017746">
    <property type="component" value="Chromosome"/>
</dbReference>
<protein>
    <recommendedName>
        <fullName evidence="1">VOC domain-containing protein</fullName>
    </recommendedName>
</protein>
<dbReference type="STRING" id="1246995.AFR_32125"/>
<dbReference type="PROSITE" id="PS51819">
    <property type="entry name" value="VOC"/>
    <property type="match status" value="1"/>
</dbReference>
<dbReference type="EMBL" id="CP006272">
    <property type="protein sequence ID" value="AGZ44683.1"/>
    <property type="molecule type" value="Genomic_DNA"/>
</dbReference>
<reference evidence="2 3" key="1">
    <citation type="journal article" date="2014" name="J. Biotechnol.">
        <title>Complete genome sequence of the actinobacterium Actinoplanes friuliensis HAG 010964, producer of the lipopeptide antibiotic friulimycin.</title>
        <authorList>
            <person name="Ruckert C."/>
            <person name="Szczepanowski R."/>
            <person name="Albersmeier A."/>
            <person name="Goesmann A."/>
            <person name="Fischer N."/>
            <person name="Steinkamper A."/>
            <person name="Puhler A."/>
            <person name="Biener R."/>
            <person name="Schwartz D."/>
            <person name="Kalinowski J."/>
        </authorList>
    </citation>
    <scope>NUCLEOTIDE SEQUENCE [LARGE SCALE GENOMIC DNA]</scope>
    <source>
        <strain evidence="2 3">DSM 7358</strain>
    </source>
</reference>
<dbReference type="InterPro" id="IPR029068">
    <property type="entry name" value="Glyas_Bleomycin-R_OHBP_Dase"/>
</dbReference>
<dbReference type="KEGG" id="afs:AFR_32125"/>
<dbReference type="HOGENOM" id="CLU_148021_1_0_11"/>
<accession>U5W671</accession>
<feature type="domain" description="VOC" evidence="1">
    <location>
        <begin position="1"/>
        <end position="102"/>
    </location>
</feature>
<organism evidence="2 3">
    <name type="scientific">Actinoplanes friuliensis DSM 7358</name>
    <dbReference type="NCBI Taxonomy" id="1246995"/>
    <lineage>
        <taxon>Bacteria</taxon>
        <taxon>Bacillati</taxon>
        <taxon>Actinomycetota</taxon>
        <taxon>Actinomycetes</taxon>
        <taxon>Micromonosporales</taxon>
        <taxon>Micromonosporaceae</taxon>
        <taxon>Actinoplanes</taxon>
    </lineage>
</organism>